<reference evidence="1" key="2">
    <citation type="submission" date="2021-09" db="EMBL/GenBank/DDBJ databases">
        <authorList>
            <person name="Gilroy R."/>
        </authorList>
    </citation>
    <scope>NUCLEOTIDE SEQUENCE</scope>
    <source>
        <strain evidence="1">ChiGjej6B6-11269</strain>
    </source>
</reference>
<protein>
    <submittedName>
        <fullName evidence="1">Uncharacterized protein</fullName>
    </submittedName>
</protein>
<sequence length="99" mass="11361">MRKEVTYHHIVDTRVPLSLRLPARIVEPIEEYAAQHRLSKTDAFIHFLELGLAQHNEEFSSSAISSIQTKVDEILRLLQQSQPLADRIGTEAEDERKTP</sequence>
<name>A0A9D2UW67_9ACTN</name>
<dbReference type="Proteomes" id="UP000786989">
    <property type="component" value="Unassembled WGS sequence"/>
</dbReference>
<comment type="caution">
    <text evidence="1">The sequence shown here is derived from an EMBL/GenBank/DDBJ whole genome shotgun (WGS) entry which is preliminary data.</text>
</comment>
<reference evidence="1" key="1">
    <citation type="journal article" date="2021" name="PeerJ">
        <title>Extensive microbial diversity within the chicken gut microbiome revealed by metagenomics and culture.</title>
        <authorList>
            <person name="Gilroy R."/>
            <person name="Ravi A."/>
            <person name="Getino M."/>
            <person name="Pursley I."/>
            <person name="Horton D.L."/>
            <person name="Alikhan N.F."/>
            <person name="Baker D."/>
            <person name="Gharbi K."/>
            <person name="Hall N."/>
            <person name="Watson M."/>
            <person name="Adriaenssens E.M."/>
            <person name="Foster-Nyarko E."/>
            <person name="Jarju S."/>
            <person name="Secka A."/>
            <person name="Antonio M."/>
            <person name="Oren A."/>
            <person name="Chaudhuri R.R."/>
            <person name="La Ragione R."/>
            <person name="Hildebrand F."/>
            <person name="Pallen M.J."/>
        </authorList>
    </citation>
    <scope>NUCLEOTIDE SEQUENCE</scope>
    <source>
        <strain evidence="1">ChiGjej6B6-11269</strain>
    </source>
</reference>
<evidence type="ECO:0000313" key="2">
    <source>
        <dbReference type="Proteomes" id="UP000786989"/>
    </source>
</evidence>
<organism evidence="1 2">
    <name type="scientific">Slackia equolifaciens</name>
    <dbReference type="NCBI Taxonomy" id="498718"/>
    <lineage>
        <taxon>Bacteria</taxon>
        <taxon>Bacillati</taxon>
        <taxon>Actinomycetota</taxon>
        <taxon>Coriobacteriia</taxon>
        <taxon>Eggerthellales</taxon>
        <taxon>Eggerthellaceae</taxon>
        <taxon>Slackia</taxon>
    </lineage>
</organism>
<gene>
    <name evidence="1" type="ORF">K8U77_02970</name>
</gene>
<proteinExistence type="predicted"/>
<accession>A0A9D2UW67</accession>
<evidence type="ECO:0000313" key="1">
    <source>
        <dbReference type="EMBL" id="HJF65066.1"/>
    </source>
</evidence>
<dbReference type="EMBL" id="DYWI01000047">
    <property type="protein sequence ID" value="HJF65066.1"/>
    <property type="molecule type" value="Genomic_DNA"/>
</dbReference>
<dbReference type="AlphaFoldDB" id="A0A9D2UW67"/>